<comment type="caution">
    <text evidence="7">The sequence shown here is derived from an EMBL/GenBank/DDBJ whole genome shotgun (WGS) entry which is preliminary data.</text>
</comment>
<dbReference type="OrthoDB" id="9795893at2"/>
<dbReference type="RefSeq" id="WP_007546625.1">
    <property type="nucleotide sequence ID" value="NZ_ABZS01000062.1"/>
</dbReference>
<evidence type="ECO:0000256" key="4">
    <source>
        <dbReference type="PROSITE-ProRule" id="PRU00433"/>
    </source>
</evidence>
<keyword evidence="8" id="KW-1185">Reference proteome</keyword>
<dbReference type="GO" id="GO:0009055">
    <property type="term" value="F:electron transfer activity"/>
    <property type="evidence" value="ECO:0007669"/>
    <property type="project" value="InterPro"/>
</dbReference>
<dbReference type="InterPro" id="IPR036909">
    <property type="entry name" value="Cyt_c-like_dom_sf"/>
</dbReference>
<dbReference type="Gene3D" id="1.10.760.10">
    <property type="entry name" value="Cytochrome c-like domain"/>
    <property type="match status" value="1"/>
</dbReference>
<dbReference type="AlphaFoldDB" id="C4FJP2"/>
<dbReference type="EMBL" id="ABZS01000062">
    <property type="protein sequence ID" value="EEP60699.1"/>
    <property type="molecule type" value="Genomic_DNA"/>
</dbReference>
<dbReference type="PROSITE" id="PS51007">
    <property type="entry name" value="CYTC"/>
    <property type="match status" value="1"/>
</dbReference>
<dbReference type="GO" id="GO:0046872">
    <property type="term" value="F:metal ion binding"/>
    <property type="evidence" value="ECO:0007669"/>
    <property type="project" value="UniProtKB-KW"/>
</dbReference>
<reference evidence="7 8" key="1">
    <citation type="submission" date="2009-04" db="EMBL/GenBank/DDBJ databases">
        <authorList>
            <person name="Reysenbach A.-L."/>
            <person name="Heidelberg J.F."/>
            <person name="Nelson W.C."/>
        </authorList>
    </citation>
    <scope>NUCLEOTIDE SEQUENCE [LARGE SCALE GENOMIC DNA]</scope>
    <source>
        <strain evidence="7 8">SS-5</strain>
    </source>
</reference>
<protein>
    <submittedName>
        <fullName evidence="7">Putative membrane protein</fullName>
    </submittedName>
</protein>
<dbReference type="Pfam" id="PF13442">
    <property type="entry name" value="Cytochrome_CBB3"/>
    <property type="match status" value="1"/>
</dbReference>
<name>C4FJP2_9AQUI</name>
<evidence type="ECO:0000313" key="7">
    <source>
        <dbReference type="EMBL" id="EEP60699.1"/>
    </source>
</evidence>
<proteinExistence type="predicted"/>
<keyword evidence="5" id="KW-0472">Membrane</keyword>
<feature type="transmembrane region" description="Helical" evidence="5">
    <location>
        <begin position="227"/>
        <end position="244"/>
    </location>
</feature>
<evidence type="ECO:0000259" key="6">
    <source>
        <dbReference type="PROSITE" id="PS51007"/>
    </source>
</evidence>
<keyword evidence="5" id="KW-0812">Transmembrane</keyword>
<dbReference type="Proteomes" id="UP000005540">
    <property type="component" value="Unassembled WGS sequence"/>
</dbReference>
<evidence type="ECO:0000256" key="3">
    <source>
        <dbReference type="ARBA" id="ARBA00023004"/>
    </source>
</evidence>
<sequence>ALTGIGIWIHANIIDPPAIGSLLRVFFWKWFTEWIVFNVELIFLLAWFLTWKTYGWEKRTQNLKFGIVYAVASWLTMVIITAILGFMLTPGNWLKSDFPAQPDYVASLFNPSWIPSLMFRTFFAIGFAAAISMYWTWWFTRNDLALREKAERWFGRIVLATIPITIIFGLWYYAQIPQEAKSLMFVAGLTTKYIGHKEMLIIALLGAFALILVAVFAFYLKPKAAPFALASLMMVSYVFLVAEFERIREFVRKPYIIYGYMYAHGIRNVDVAHLNNVGVLKYASFVPQQYRTITEENKVKVGEYLFKLECRVCHSVNGVNAITKKVNGLDENAIYHRIGALNSPATPFMPPFVGTDEERKALAAYLSTLVEQKQTQTAVNK</sequence>
<evidence type="ECO:0000256" key="2">
    <source>
        <dbReference type="ARBA" id="ARBA00022723"/>
    </source>
</evidence>
<keyword evidence="1 4" id="KW-0349">Heme</keyword>
<evidence type="ECO:0000256" key="1">
    <source>
        <dbReference type="ARBA" id="ARBA00022617"/>
    </source>
</evidence>
<keyword evidence="5" id="KW-1133">Transmembrane helix</keyword>
<feature type="domain" description="Cytochrome c" evidence="6">
    <location>
        <begin position="297"/>
        <end position="370"/>
    </location>
</feature>
<evidence type="ECO:0000313" key="8">
    <source>
        <dbReference type="Proteomes" id="UP000005540"/>
    </source>
</evidence>
<dbReference type="InterPro" id="IPR009056">
    <property type="entry name" value="Cyt_c-like_dom"/>
</dbReference>
<feature type="non-terminal residue" evidence="7">
    <location>
        <position position="1"/>
    </location>
</feature>
<accession>C4FJP2</accession>
<feature type="transmembrane region" description="Helical" evidence="5">
    <location>
        <begin position="34"/>
        <end position="54"/>
    </location>
</feature>
<feature type="transmembrane region" description="Helical" evidence="5">
    <location>
        <begin position="117"/>
        <end position="137"/>
    </location>
</feature>
<dbReference type="SUPFAM" id="SSF46626">
    <property type="entry name" value="Cytochrome c"/>
    <property type="match status" value="1"/>
</dbReference>
<evidence type="ECO:0000256" key="5">
    <source>
        <dbReference type="SAM" id="Phobius"/>
    </source>
</evidence>
<feature type="transmembrane region" description="Helical" evidence="5">
    <location>
        <begin position="157"/>
        <end position="174"/>
    </location>
</feature>
<organism evidence="7 8">
    <name type="scientific">Sulfurihydrogenibium yellowstonense SS-5</name>
    <dbReference type="NCBI Taxonomy" id="432331"/>
    <lineage>
        <taxon>Bacteria</taxon>
        <taxon>Pseudomonadati</taxon>
        <taxon>Aquificota</taxon>
        <taxon>Aquificia</taxon>
        <taxon>Aquificales</taxon>
        <taxon>Hydrogenothermaceae</taxon>
        <taxon>Sulfurihydrogenibium</taxon>
    </lineage>
</organism>
<keyword evidence="3 4" id="KW-0408">Iron</keyword>
<keyword evidence="2 4" id="KW-0479">Metal-binding</keyword>
<dbReference type="GO" id="GO:0020037">
    <property type="term" value="F:heme binding"/>
    <property type="evidence" value="ECO:0007669"/>
    <property type="project" value="InterPro"/>
</dbReference>
<gene>
    <name evidence="7" type="ORF">SULYE_0791</name>
</gene>
<feature type="transmembrane region" description="Helical" evidence="5">
    <location>
        <begin position="66"/>
        <end position="88"/>
    </location>
</feature>
<feature type="transmembrane region" description="Helical" evidence="5">
    <location>
        <begin position="199"/>
        <end position="220"/>
    </location>
</feature>